<feature type="region of interest" description="Disordered" evidence="6">
    <location>
        <begin position="855"/>
        <end position="1120"/>
    </location>
</feature>
<dbReference type="AlphaFoldDB" id="A0A1C1CQS7"/>
<evidence type="ECO:0000259" key="9">
    <source>
        <dbReference type="SMART" id="SM01032"/>
    </source>
</evidence>
<feature type="compositionally biased region" description="Basic and acidic residues" evidence="6">
    <location>
        <begin position="27"/>
        <end position="47"/>
    </location>
</feature>
<evidence type="ECO:0000256" key="4">
    <source>
        <dbReference type="ARBA" id="ARBA00023204"/>
    </source>
</evidence>
<dbReference type="FunFam" id="3.30.70.2460:FF:000001">
    <property type="entry name" value="DNA repair protein Rad4 family"/>
    <property type="match status" value="1"/>
</dbReference>
<comment type="caution">
    <text evidence="10">The sequence shown here is derived from an EMBL/GenBank/DDBJ whole genome shotgun (WGS) entry which is preliminary data.</text>
</comment>
<dbReference type="EMBL" id="LGRB01000009">
    <property type="protein sequence ID" value="OCT50860.1"/>
    <property type="molecule type" value="Genomic_DNA"/>
</dbReference>
<dbReference type="InterPro" id="IPR036985">
    <property type="entry name" value="Transglutaminase-like_sf"/>
</dbReference>
<dbReference type="SMART" id="SM01032">
    <property type="entry name" value="BHD_3"/>
    <property type="match status" value="1"/>
</dbReference>
<evidence type="ECO:0000256" key="3">
    <source>
        <dbReference type="ARBA" id="ARBA00022763"/>
    </source>
</evidence>
<name>A0A1C1CQS7_9EURO</name>
<dbReference type="Pfam" id="PF10403">
    <property type="entry name" value="BHD_1"/>
    <property type="match status" value="1"/>
</dbReference>
<dbReference type="Pfam" id="PF10405">
    <property type="entry name" value="BHD_3"/>
    <property type="match status" value="1"/>
</dbReference>
<evidence type="ECO:0000313" key="11">
    <source>
        <dbReference type="Proteomes" id="UP000094526"/>
    </source>
</evidence>
<feature type="domain" description="Rad4 beta-hairpin" evidence="7">
    <location>
        <begin position="588"/>
        <end position="646"/>
    </location>
</feature>
<feature type="compositionally biased region" description="Low complexity" evidence="6">
    <location>
        <begin position="14"/>
        <end position="23"/>
    </location>
</feature>
<dbReference type="SUPFAM" id="SSF54001">
    <property type="entry name" value="Cysteine proteinases"/>
    <property type="match status" value="1"/>
</dbReference>
<keyword evidence="5" id="KW-0539">Nucleus</keyword>
<comment type="similarity">
    <text evidence="2">Belongs to the XPC family.</text>
</comment>
<dbReference type="GO" id="GO:0005737">
    <property type="term" value="C:cytoplasm"/>
    <property type="evidence" value="ECO:0007669"/>
    <property type="project" value="TreeGrafter"/>
</dbReference>
<dbReference type="GO" id="GO:0000111">
    <property type="term" value="C:nucleotide-excision repair factor 2 complex"/>
    <property type="evidence" value="ECO:0007669"/>
    <property type="project" value="TreeGrafter"/>
</dbReference>
<sequence length="1120" mass="125757">MPPFIPRKRPSASPPTASQPTPTKRAKLADVLDAEARNVPGLERKETFSVGGSDDSDSSLSDVDSDQFEEVPYESKRSSAPVQKHEDDEEEDIEWEDAANHKRGDEHLPDYKPQSDGPIEITLRKRDDDGENWLEQAAANMKKGPSKRDKQVRICTHQLHVQFLLWHNAIRNRWVSDREVQQILVQGLPSPIKKEVDKWKRRSGLALAEESKTKANAAKSKSRGKQVAADLCREREWGRPSQRLEKGQPDMSNGDPLILLLKVLAAYWKKNFSITAPGLRKGGYGTVRERKQIVQSLQNDEYDPERHGERILHVHEFRELARKLEGSRDVGAQLFTALLRGLGIEARLVASLQPCGYGWTKAEQRLPRKPVQAVDADTSSGESDSADVRSISEITTSRGHQKNRGKTTATRIAAESDEDDESIIDVTPSRKKKQSQKYDRDHPFPIYWTEAISPVTNQIFPVSPLVLSTPVATTPDTLGAFEPRGIKAEKTKTVMAYVIAYSSDGTAKDVTVRYLKKHIWPGKTKGFRYPIEKIPIYNKHGKVKRYEDYDWFKRLMSFYARPDLLRTPVDDIEDATDLVPQRTEQKDVSQGVDTLQSLKSSADFVLERFLRREEALRTNATPVRTFISGKGDKLKHEPVYRRADVERCLTAESWHKEGRRPKNGEAPLKLVPVRAVTITRKREAEEHERVTGEKQMQGLYSWDQTEYIVPPPIVDGKIPKNAYGNIDCFVPSMVPRGAVHIPLRGTVRICKKLEIDFAEAVTGFEFGNKRAVPVCTGVVVAKENARAVTDAWHEYNEVQRAKEEKKLEAIVLDTWRKFVIGLRIRERVKDTYGEDAIDEWITGRSAGQPVVVESDHEVSVAQQGGDPAEDDDAGGGFFPDSDDEHSGSDLEIGYHPNDDRDIEAPHMLQHSRSKGPERAGEAHYPTPQSVSPPKLPLRRQRLGRSRLGEDEDDEISDLSSAPLSSINTSRSGSEAAVANSVVDDGEPSRRIQDSSDSEMKGASDDDSSDDKSEGYKPSRFKARTKPNTLRRTGRPPGSSTKSTPQSEGQQRLTRKSTRVRKEPDASAATRNEADDENVDEESRTTTISNRRSKPPANRATPKRRPLRSNSTVVTSPYFDI</sequence>
<dbReference type="Pfam" id="PF10404">
    <property type="entry name" value="BHD_2"/>
    <property type="match status" value="1"/>
</dbReference>
<dbReference type="GO" id="GO:0003697">
    <property type="term" value="F:single-stranded DNA binding"/>
    <property type="evidence" value="ECO:0007669"/>
    <property type="project" value="TreeGrafter"/>
</dbReference>
<evidence type="ECO:0000256" key="2">
    <source>
        <dbReference type="ARBA" id="ARBA00009525"/>
    </source>
</evidence>
<dbReference type="STRING" id="86049.A0A1C1CQS7"/>
<dbReference type="SMART" id="SM01030">
    <property type="entry name" value="BHD_1"/>
    <property type="match status" value="1"/>
</dbReference>
<feature type="domain" description="Rad4 beta-hairpin" evidence="9">
    <location>
        <begin position="718"/>
        <end position="792"/>
    </location>
</feature>
<feature type="domain" description="Rad4 beta-hairpin" evidence="8">
    <location>
        <begin position="648"/>
        <end position="711"/>
    </location>
</feature>
<dbReference type="VEuPathDB" id="FungiDB:CLCR_07940"/>
<keyword evidence="4" id="KW-0234">DNA repair</keyword>
<dbReference type="Proteomes" id="UP000094526">
    <property type="component" value="Unassembled WGS sequence"/>
</dbReference>
<dbReference type="eggNOG" id="KOG2179">
    <property type="taxonomic scope" value="Eukaryota"/>
</dbReference>
<accession>A0A1C1CQS7</accession>
<feature type="compositionally biased region" description="Polar residues" evidence="6">
    <location>
        <begin position="1037"/>
        <end position="1051"/>
    </location>
</feature>
<dbReference type="InterPro" id="IPR018325">
    <property type="entry name" value="Rad4/PNGase_transGLS-fold"/>
</dbReference>
<dbReference type="VEuPathDB" id="FungiDB:G647_09505"/>
<dbReference type="SMART" id="SM01031">
    <property type="entry name" value="BHD_2"/>
    <property type="match status" value="1"/>
</dbReference>
<evidence type="ECO:0000313" key="10">
    <source>
        <dbReference type="EMBL" id="OCT50860.1"/>
    </source>
</evidence>
<dbReference type="PANTHER" id="PTHR12135">
    <property type="entry name" value="DNA REPAIR PROTEIN XP-C / RAD4"/>
    <property type="match status" value="1"/>
</dbReference>
<feature type="compositionally biased region" description="Polar residues" evidence="6">
    <location>
        <begin position="957"/>
        <end position="972"/>
    </location>
</feature>
<dbReference type="InterPro" id="IPR018327">
    <property type="entry name" value="BHD_2"/>
</dbReference>
<evidence type="ECO:0000256" key="5">
    <source>
        <dbReference type="ARBA" id="ARBA00023242"/>
    </source>
</evidence>
<dbReference type="Pfam" id="PF03835">
    <property type="entry name" value="Rad4"/>
    <property type="match status" value="1"/>
</dbReference>
<dbReference type="OrthoDB" id="300780at2759"/>
<dbReference type="GO" id="GO:0003684">
    <property type="term" value="F:damaged DNA binding"/>
    <property type="evidence" value="ECO:0007669"/>
    <property type="project" value="InterPro"/>
</dbReference>
<dbReference type="GO" id="GO:0071942">
    <property type="term" value="C:XPC complex"/>
    <property type="evidence" value="ECO:0007669"/>
    <property type="project" value="TreeGrafter"/>
</dbReference>
<reference evidence="11" key="1">
    <citation type="submission" date="2015-07" db="EMBL/GenBank/DDBJ databases">
        <authorList>
            <person name="Teixeira M.M."/>
            <person name="Souza R.C."/>
            <person name="Almeida L.G."/>
            <person name="Vicente V.A."/>
            <person name="de Hoog S."/>
            <person name="Bocca A.L."/>
            <person name="de Almeida S.R."/>
            <person name="Vasconcelos A.T."/>
            <person name="Felipe M.S."/>
        </authorList>
    </citation>
    <scope>NUCLEOTIDE SEQUENCE [LARGE SCALE GENOMIC DNA]</scope>
    <source>
        <strain evidence="11">KSF</strain>
    </source>
</reference>
<feature type="region of interest" description="Disordered" evidence="6">
    <location>
        <begin position="366"/>
        <end position="438"/>
    </location>
</feature>
<feature type="compositionally biased region" description="Basic and acidic residues" evidence="6">
    <location>
        <begin position="986"/>
        <end position="1016"/>
    </location>
</feature>
<feature type="compositionally biased region" description="Low complexity" evidence="6">
    <location>
        <begin position="49"/>
        <end position="62"/>
    </location>
</feature>
<dbReference type="InterPro" id="IPR038765">
    <property type="entry name" value="Papain-like_cys_pep_sf"/>
</dbReference>
<dbReference type="Gene3D" id="3.30.70.2460">
    <property type="entry name" value="Rad4, beta-hairpin domain BHD3"/>
    <property type="match status" value="1"/>
</dbReference>
<dbReference type="Gene3D" id="3.90.260.10">
    <property type="entry name" value="Transglutaminase-like"/>
    <property type="match status" value="1"/>
</dbReference>
<feature type="region of interest" description="Disordered" evidence="6">
    <location>
        <begin position="100"/>
        <end position="119"/>
    </location>
</feature>
<keyword evidence="11" id="KW-1185">Reference proteome</keyword>
<dbReference type="GO" id="GO:0006289">
    <property type="term" value="P:nucleotide-excision repair"/>
    <property type="evidence" value="ECO:0007669"/>
    <property type="project" value="InterPro"/>
</dbReference>
<keyword evidence="3" id="KW-0227">DNA damage</keyword>
<dbReference type="InterPro" id="IPR042488">
    <property type="entry name" value="Rad4_BHD3_sf"/>
</dbReference>
<gene>
    <name evidence="10" type="ORF">CLCR_07940</name>
</gene>
<evidence type="ECO:0000259" key="7">
    <source>
        <dbReference type="SMART" id="SM01030"/>
    </source>
</evidence>
<protein>
    <submittedName>
        <fullName evidence="10">Rad4 family protein</fullName>
    </submittedName>
</protein>
<feature type="compositionally biased region" description="Acidic residues" evidence="6">
    <location>
        <begin position="63"/>
        <end position="72"/>
    </location>
</feature>
<dbReference type="PANTHER" id="PTHR12135:SF2">
    <property type="entry name" value="DNA REPAIR PROTEIN RAD34"/>
    <property type="match status" value="1"/>
</dbReference>
<organism evidence="10 11">
    <name type="scientific">Cladophialophora carrionii</name>
    <dbReference type="NCBI Taxonomy" id="86049"/>
    <lineage>
        <taxon>Eukaryota</taxon>
        <taxon>Fungi</taxon>
        <taxon>Dikarya</taxon>
        <taxon>Ascomycota</taxon>
        <taxon>Pezizomycotina</taxon>
        <taxon>Eurotiomycetes</taxon>
        <taxon>Chaetothyriomycetidae</taxon>
        <taxon>Chaetothyriales</taxon>
        <taxon>Herpotrichiellaceae</taxon>
        <taxon>Cladophialophora</taxon>
    </lineage>
</organism>
<comment type="subcellular location">
    <subcellularLocation>
        <location evidence="1">Nucleus</location>
    </subcellularLocation>
</comment>
<evidence type="ECO:0000256" key="1">
    <source>
        <dbReference type="ARBA" id="ARBA00004123"/>
    </source>
</evidence>
<dbReference type="InterPro" id="IPR018328">
    <property type="entry name" value="Rad4_beta-hairpin_dom3"/>
</dbReference>
<dbReference type="InterPro" id="IPR004583">
    <property type="entry name" value="DNA_repair_Rad4"/>
</dbReference>
<evidence type="ECO:0000256" key="6">
    <source>
        <dbReference type="SAM" id="MobiDB-lite"/>
    </source>
</evidence>
<dbReference type="GO" id="GO:0006298">
    <property type="term" value="P:mismatch repair"/>
    <property type="evidence" value="ECO:0007669"/>
    <property type="project" value="TreeGrafter"/>
</dbReference>
<evidence type="ECO:0000259" key="8">
    <source>
        <dbReference type="SMART" id="SM01031"/>
    </source>
</evidence>
<feature type="compositionally biased region" description="Basic and acidic residues" evidence="6">
    <location>
        <begin position="100"/>
        <end position="110"/>
    </location>
</feature>
<dbReference type="InterPro" id="IPR018326">
    <property type="entry name" value="Rad4_beta-hairpin_dom1"/>
</dbReference>
<feature type="compositionally biased region" description="Basic residues" evidence="6">
    <location>
        <begin position="1"/>
        <end position="10"/>
    </location>
</feature>
<dbReference type="Gene3D" id="2.20.20.110">
    <property type="entry name" value="Rad4, beta-hairpin domain BHD1"/>
    <property type="match status" value="1"/>
</dbReference>
<feature type="region of interest" description="Disordered" evidence="6">
    <location>
        <begin position="1"/>
        <end position="93"/>
    </location>
</feature>
<proteinExistence type="inferred from homology"/>